<dbReference type="Proteomes" id="UP001480595">
    <property type="component" value="Unassembled WGS sequence"/>
</dbReference>
<evidence type="ECO:0000313" key="3">
    <source>
        <dbReference type="Proteomes" id="UP001480595"/>
    </source>
</evidence>
<accession>A0ABR1V178</accession>
<keyword evidence="3" id="KW-1185">Reference proteome</keyword>
<dbReference type="RefSeq" id="XP_066715937.1">
    <property type="nucleotide sequence ID" value="XM_066858995.1"/>
</dbReference>
<reference evidence="2 3" key="1">
    <citation type="submission" date="2023-01" db="EMBL/GenBank/DDBJ databases">
        <title>Analysis of 21 Apiospora genomes using comparative genomics revels a genus with tremendous synthesis potential of carbohydrate active enzymes and secondary metabolites.</title>
        <authorList>
            <person name="Sorensen T."/>
        </authorList>
    </citation>
    <scope>NUCLEOTIDE SEQUENCE [LARGE SCALE GENOMIC DNA]</scope>
    <source>
        <strain evidence="2 3">CBS 135458</strain>
    </source>
</reference>
<dbReference type="Gene3D" id="3.40.50.300">
    <property type="entry name" value="P-loop containing nucleotide triphosphate hydrolases"/>
    <property type="match status" value="1"/>
</dbReference>
<dbReference type="EMBL" id="JAQQWL010000007">
    <property type="protein sequence ID" value="KAK8064948.1"/>
    <property type="molecule type" value="Genomic_DNA"/>
</dbReference>
<sequence length="265" mass="29494">MSNNEVAKSEAMASKAKSKKRARTDEGGSRKKRKAGFQQDESLLDTEAGVNQAIAAMDPQLLADYLAQKTSRFGSDLSPVELADLYISPISIEDTTSWQEPRNLEKLPEFLEKFTKEPEKLKKAPKLKGSPHTIIVSGAGLRSADVVRSVRKFSSKGNMVAKLFAKHIKLDEASKNLKEHRTGMAVGTPARLNDLVENGSLSLANLERLVVDASHIDQKKRGVLDMKDTLMPLIRWLARREFKESSFHVMVHFYGVWRTTGSTKA</sequence>
<evidence type="ECO:0000256" key="1">
    <source>
        <dbReference type="SAM" id="MobiDB-lite"/>
    </source>
</evidence>
<dbReference type="SUPFAM" id="SSF52540">
    <property type="entry name" value="P-loop containing nucleoside triphosphate hydrolases"/>
    <property type="match status" value="1"/>
</dbReference>
<dbReference type="Pfam" id="PF14617">
    <property type="entry name" value="CMS1"/>
    <property type="match status" value="1"/>
</dbReference>
<comment type="caution">
    <text evidence="2">The sequence shown here is derived from an EMBL/GenBank/DDBJ whole genome shotgun (WGS) entry which is preliminary data.</text>
</comment>
<dbReference type="InterPro" id="IPR027417">
    <property type="entry name" value="P-loop_NTPase"/>
</dbReference>
<dbReference type="PANTHER" id="PTHR24030">
    <property type="entry name" value="PROTEIN CMSS1"/>
    <property type="match status" value="1"/>
</dbReference>
<name>A0ABR1V178_9PEZI</name>
<feature type="region of interest" description="Disordered" evidence="1">
    <location>
        <begin position="1"/>
        <end position="43"/>
    </location>
</feature>
<protein>
    <submittedName>
        <fullName evidence="2">Protein cms1</fullName>
    </submittedName>
</protein>
<proteinExistence type="predicted"/>
<dbReference type="InterPro" id="IPR032704">
    <property type="entry name" value="Cms1"/>
</dbReference>
<gene>
    <name evidence="2" type="ORF">PG994_007586</name>
</gene>
<evidence type="ECO:0000313" key="2">
    <source>
        <dbReference type="EMBL" id="KAK8064948.1"/>
    </source>
</evidence>
<dbReference type="PANTHER" id="PTHR24030:SF0">
    <property type="entry name" value="PROTEIN CMSS1"/>
    <property type="match status" value="1"/>
</dbReference>
<organism evidence="2 3">
    <name type="scientific">Apiospora phragmitis</name>
    <dbReference type="NCBI Taxonomy" id="2905665"/>
    <lineage>
        <taxon>Eukaryota</taxon>
        <taxon>Fungi</taxon>
        <taxon>Dikarya</taxon>
        <taxon>Ascomycota</taxon>
        <taxon>Pezizomycotina</taxon>
        <taxon>Sordariomycetes</taxon>
        <taxon>Xylariomycetidae</taxon>
        <taxon>Amphisphaeriales</taxon>
        <taxon>Apiosporaceae</taxon>
        <taxon>Apiospora</taxon>
    </lineage>
</organism>
<dbReference type="GeneID" id="92092058"/>